<dbReference type="GO" id="GO:1904262">
    <property type="term" value="P:negative regulation of TORC1 signaling"/>
    <property type="evidence" value="ECO:0007669"/>
    <property type="project" value="TreeGrafter"/>
</dbReference>
<reference evidence="8" key="1">
    <citation type="submission" date="2016-02" db="EMBL/GenBank/DDBJ databases">
        <title>Comparative genomics of biotechnologically important yeasts.</title>
        <authorList>
            <consortium name="DOE Joint Genome Institute"/>
            <person name="Riley R."/>
            <person name="Haridas S."/>
            <person name="Wolfe K.H."/>
            <person name="Lopes M.R."/>
            <person name="Hittinger C.T."/>
            <person name="Goker M."/>
            <person name="Salamov A."/>
            <person name="Wisecaver J."/>
            <person name="Long T.M."/>
            <person name="Aerts A.L."/>
            <person name="Barry K."/>
            <person name="Choi C."/>
            <person name="Clum A."/>
            <person name="Coughlan A.Y."/>
            <person name="Deshpande S."/>
            <person name="Douglass A.P."/>
            <person name="Hanson S.J."/>
            <person name="Klenk H.-P."/>
            <person name="Labutti K."/>
            <person name="Lapidus A."/>
            <person name="Lindquist E."/>
            <person name="Lipzen A."/>
            <person name="Meier-Kolthoff J.P."/>
            <person name="Ohm R.A."/>
            <person name="Otillar R.P."/>
            <person name="Pangilinan J."/>
            <person name="Peng Y."/>
            <person name="Rokas A."/>
            <person name="Rosa C.A."/>
            <person name="Scheuner C."/>
            <person name="Sibirny A.A."/>
            <person name="Slot J.C."/>
            <person name="Stielow J.B."/>
            <person name="Sun H."/>
            <person name="Kurtzman C.P."/>
            <person name="Blackwell M."/>
            <person name="Jeffries T.W."/>
            <person name="Grigoriev I.V."/>
        </authorList>
    </citation>
    <scope>NUCLEOTIDE SEQUENCE [LARGE SCALE GENOMIC DNA]</scope>
    <source>
        <strain evidence="8">NRRL Y-17796</strain>
    </source>
</reference>
<dbReference type="Pfam" id="PF12257">
    <property type="entry name" value="IML1"/>
    <property type="match status" value="1"/>
</dbReference>
<dbReference type="Proteomes" id="UP000095023">
    <property type="component" value="Unassembled WGS sequence"/>
</dbReference>
<dbReference type="PANTHER" id="PTHR13179">
    <property type="entry name" value="DEP DOMAIN CONTAINING PROTEIN 5"/>
    <property type="match status" value="1"/>
</dbReference>
<feature type="region of interest" description="Disordered" evidence="5">
    <location>
        <begin position="1040"/>
        <end position="1078"/>
    </location>
</feature>
<evidence type="ECO:0000256" key="3">
    <source>
        <dbReference type="ARBA" id="ARBA00018529"/>
    </source>
</evidence>
<dbReference type="InterPro" id="IPR048255">
    <property type="entry name" value="IML1_N"/>
</dbReference>
<feature type="domain" description="DEP" evidence="6">
    <location>
        <begin position="936"/>
        <end position="1011"/>
    </location>
</feature>
<organism evidence="7 8">
    <name type="scientific">Tortispora caseinolytica NRRL Y-17796</name>
    <dbReference type="NCBI Taxonomy" id="767744"/>
    <lineage>
        <taxon>Eukaryota</taxon>
        <taxon>Fungi</taxon>
        <taxon>Dikarya</taxon>
        <taxon>Ascomycota</taxon>
        <taxon>Saccharomycotina</taxon>
        <taxon>Trigonopsidomycetes</taxon>
        <taxon>Trigonopsidales</taxon>
        <taxon>Trigonopsidaceae</taxon>
        <taxon>Tortispora</taxon>
    </lineage>
</organism>
<feature type="non-terminal residue" evidence="7">
    <location>
        <position position="1"/>
    </location>
</feature>
<dbReference type="GO" id="GO:0005774">
    <property type="term" value="C:vacuolar membrane"/>
    <property type="evidence" value="ECO:0007669"/>
    <property type="project" value="UniProtKB-SubCell"/>
</dbReference>
<feature type="compositionally biased region" description="Polar residues" evidence="5">
    <location>
        <begin position="526"/>
        <end position="545"/>
    </location>
</feature>
<evidence type="ECO:0000256" key="5">
    <source>
        <dbReference type="SAM" id="MobiDB-lite"/>
    </source>
</evidence>
<protein>
    <recommendedName>
        <fullName evidence="3">Vacuolar membrane-associated protein IML1</fullName>
    </recommendedName>
    <alternativeName>
        <fullName evidence="4">Vacuolar membrane-associated protein iml1</fullName>
    </alternativeName>
</protein>
<dbReference type="OrthoDB" id="39497at2759"/>
<dbReference type="SMART" id="SM00049">
    <property type="entry name" value="DEP"/>
    <property type="match status" value="1"/>
</dbReference>
<comment type="subcellular location">
    <subcellularLocation>
        <location evidence="1">Vacuole membrane</location>
        <topology evidence="1">Peripheral membrane protein</topology>
    </subcellularLocation>
</comment>
<dbReference type="EMBL" id="KV453841">
    <property type="protein sequence ID" value="ODV92836.1"/>
    <property type="molecule type" value="Genomic_DNA"/>
</dbReference>
<sequence length="1258" mass="143677">KLSVLREGLQHSLSLFPRAMVNLRPVEHRENITADLIEIGIKDINLSRADQWHISASLRNQCVYSSERITFLKTIRVSVNSIFKRGRKQFSALIGPNTKIVYRTEAAKYTILLQMSCEMWYFDEHGEILFHKVINSLLPELISRWNTAGVSHFVSIILFTSVDLSNGRTPYRPGKRPKNTLDYYKVVVNNVALTRWSDIMQTLRKEFFAFLENVLQQPDVSKSNITSSEPPERIIGSLLPAIQGNILEAINMSLTQADRDTTDTTFKHTGIQTVIVTPSAGLFDVDYDLLYRTGEILLEEGTGIDFVSLQNMPLYVSPALRFLEAESNDLIYCLPHWAQISFWPNFERAYTIGSWKPSCQMYEIQMTGVMEDELSSISIEPLLPPPAEKSEDQWMIEYDESIFRPVHPDSDFPDLMKHSNSDSTSRVPSYAMPKLMSVASTKRGPLSAVVVDPRTVVNDTTGLHVLDDSRSLLSKPSVSTLKSIGSTRPIKTLPDTDSDISSTMAAHNENLDEHVSPERPIPIKTYTPSSQGQDLQTTVDLSRSPNSRKSKSFKSESSVRAPVSVPSLRNEKLKSVMDNPLWTVIPNISRASKQIYRRSQQGRWEHIYAEGRTRGKRAIKWTSLLHPALLPLNVNMFPTEPQLNYNFTVQVYDLSIEPDLAEEMTTTMLIREMVGMRLRYGFQISTGSTVRQIESSRKMDGDPSSITSYVSKDSTNVRVYLFAGSQVHRISYDQGNNVSVQVYRKRNMDELLNHPMRYSFSMQSDIGQRMEEKVTEFQGLLCSSLNWNRMDQQLAGYSNGLDKYRYWTARFVLYGTPETEAPHLSYNEGWDKMSTEEIQLEGVRKLISILLRAKFMKPEEKKKQKETKTLINPENEVRFYTGDRRAMIRQILDMDNIEAQRSSDTKTKRKISIFSADSLKLNKNIKLEALAKELQGEKGLRFIDRRWHLKLHRSCFTGTELTVWLIKNFSDIENSDEAVEYGNQLMSDGLFVHVDKRHPFLDGHYFYQLNPEHISMNQLSTGSRIIGQWFKKNQPSITNTGSATTSPLLTASPSRPDNASVNNSDSRSLRPLNSNTGEPLDVVLSKSMEIDVDPGRASYRTEKVTIHYDRVHNPENCFGIRLEWLNTTMKLIDDARSGWLRTAERYGLKLVEVPMHEAVVQAEQNPLRTLLRLPRQREFPGLEAINGVAPDPIFYERYVLRKFRFILDMDAASAYTNGDYNIQYSWGNVTFRYPQYIHSSGKCIAQILDDGEIVLLAN</sequence>
<feature type="compositionally biased region" description="Polar residues" evidence="5">
    <location>
        <begin position="1040"/>
        <end position="1077"/>
    </location>
</feature>
<feature type="non-terminal residue" evidence="7">
    <location>
        <position position="1258"/>
    </location>
</feature>
<dbReference type="InterPro" id="IPR036388">
    <property type="entry name" value="WH-like_DNA-bd_sf"/>
</dbReference>
<comment type="similarity">
    <text evidence="2">Belongs to the IML1 family.</text>
</comment>
<proteinExistence type="inferred from homology"/>
<gene>
    <name evidence="7" type="ORF">CANCADRAFT_17719</name>
</gene>
<accession>A0A1E4TM44</accession>
<dbReference type="PROSITE" id="PS50186">
    <property type="entry name" value="DEP"/>
    <property type="match status" value="1"/>
</dbReference>
<dbReference type="CDD" id="cd04449">
    <property type="entry name" value="DEP_DEPDC5-like"/>
    <property type="match status" value="1"/>
</dbReference>
<dbReference type="GO" id="GO:1990130">
    <property type="term" value="C:GATOR1 complex"/>
    <property type="evidence" value="ECO:0007669"/>
    <property type="project" value="TreeGrafter"/>
</dbReference>
<evidence type="ECO:0000259" key="6">
    <source>
        <dbReference type="PROSITE" id="PS50186"/>
    </source>
</evidence>
<feature type="region of interest" description="Disordered" evidence="5">
    <location>
        <begin position="508"/>
        <end position="561"/>
    </location>
</feature>
<keyword evidence="8" id="KW-1185">Reference proteome</keyword>
<dbReference type="InterPro" id="IPR000591">
    <property type="entry name" value="DEP_dom"/>
</dbReference>
<evidence type="ECO:0000256" key="4">
    <source>
        <dbReference type="ARBA" id="ARBA00021881"/>
    </source>
</evidence>
<dbReference type="Gene3D" id="1.10.10.10">
    <property type="entry name" value="Winged helix-like DNA-binding domain superfamily/Winged helix DNA-binding domain"/>
    <property type="match status" value="1"/>
</dbReference>
<evidence type="ECO:0000313" key="7">
    <source>
        <dbReference type="EMBL" id="ODV92836.1"/>
    </source>
</evidence>
<dbReference type="Pfam" id="PF00610">
    <property type="entry name" value="DEP"/>
    <property type="match status" value="1"/>
</dbReference>
<dbReference type="Pfam" id="PF19418">
    <property type="entry name" value="DEPDC5_CTD"/>
    <property type="match status" value="1"/>
</dbReference>
<evidence type="ECO:0000256" key="2">
    <source>
        <dbReference type="ARBA" id="ARBA00005643"/>
    </source>
</evidence>
<dbReference type="InterPro" id="IPR045838">
    <property type="entry name" value="DEPDC5_CTD"/>
</dbReference>
<evidence type="ECO:0000256" key="1">
    <source>
        <dbReference type="ARBA" id="ARBA00004148"/>
    </source>
</evidence>
<evidence type="ECO:0000313" key="8">
    <source>
        <dbReference type="Proteomes" id="UP000095023"/>
    </source>
</evidence>
<dbReference type="GO" id="GO:0010508">
    <property type="term" value="P:positive regulation of autophagy"/>
    <property type="evidence" value="ECO:0007669"/>
    <property type="project" value="TreeGrafter"/>
</dbReference>
<dbReference type="SUPFAM" id="SSF46785">
    <property type="entry name" value="Winged helix' DNA-binding domain"/>
    <property type="match status" value="1"/>
</dbReference>
<dbReference type="PANTHER" id="PTHR13179:SF8">
    <property type="entry name" value="GATOR COMPLEX PROTEIN DEPDC5"/>
    <property type="match status" value="1"/>
</dbReference>
<dbReference type="InterPro" id="IPR036390">
    <property type="entry name" value="WH_DNA-bd_sf"/>
</dbReference>
<dbReference type="AlphaFoldDB" id="A0A1E4TM44"/>
<dbReference type="GO" id="GO:0005096">
    <property type="term" value="F:GTPase activator activity"/>
    <property type="evidence" value="ECO:0007669"/>
    <property type="project" value="InterPro"/>
</dbReference>
<dbReference type="InterPro" id="IPR027244">
    <property type="entry name" value="IML1"/>
</dbReference>
<name>A0A1E4TM44_9ASCO</name>
<dbReference type="GO" id="GO:0035556">
    <property type="term" value="P:intracellular signal transduction"/>
    <property type="evidence" value="ECO:0007669"/>
    <property type="project" value="InterPro"/>
</dbReference>